<feature type="coiled-coil region" evidence="1">
    <location>
        <begin position="1308"/>
        <end position="1335"/>
    </location>
</feature>
<proteinExistence type="predicted"/>
<comment type="caution">
    <text evidence="4">The sequence shown here is derived from an EMBL/GenBank/DDBJ whole genome shotgun (WGS) entry which is preliminary data.</text>
</comment>
<dbReference type="EMBL" id="BDQV01000022">
    <property type="protein sequence ID" value="GAY43986.1"/>
    <property type="molecule type" value="Genomic_DNA"/>
</dbReference>
<protein>
    <recommendedName>
        <fullName evidence="3">CAAX prenyl protease 2/Lysostaphin resistance protein A-like domain-containing protein</fullName>
    </recommendedName>
</protein>
<feature type="coiled-coil region" evidence="1">
    <location>
        <begin position="1566"/>
        <end position="1593"/>
    </location>
</feature>
<dbReference type="PANTHER" id="PTHR43939">
    <property type="entry name" value="COILED-COIL DOMAIN-CONTAINING PROTEIN 158"/>
    <property type="match status" value="1"/>
</dbReference>
<dbReference type="Pfam" id="PF02517">
    <property type="entry name" value="Rce1-like"/>
    <property type="match status" value="1"/>
</dbReference>
<dbReference type="GO" id="GO:0080120">
    <property type="term" value="P:CAAX-box protein maturation"/>
    <property type="evidence" value="ECO:0007669"/>
    <property type="project" value="UniProtKB-ARBA"/>
</dbReference>
<feature type="coiled-coil region" evidence="1">
    <location>
        <begin position="1430"/>
        <end position="1509"/>
    </location>
</feature>
<feature type="coiled-coil region" evidence="1">
    <location>
        <begin position="541"/>
        <end position="575"/>
    </location>
</feature>
<feature type="coiled-coil region" evidence="1">
    <location>
        <begin position="993"/>
        <end position="1133"/>
    </location>
</feature>
<keyword evidence="5" id="KW-1185">Reference proteome</keyword>
<feature type="coiled-coil region" evidence="1">
    <location>
        <begin position="692"/>
        <end position="796"/>
    </location>
</feature>
<sequence length="2205" mass="247056">MSENYESNGPDNSESSVNREEGDVVGMNSVESKDDLFLDASDDLDDARNADNRESVASNEAEPSYSEENIVVSLKENQNQNHLVETDVGSGSNHELERLRNLLEKTVRERDSIEKDYKEERENFARELANLRHQLKVLTNKDGELAEGFSEKEFGESDGKRQVGDAPLHELLSECSQFLRSALEERSKNESAIREINAVLYKKDREIEHLNAKVAEILVSHDVAAAYLNSAAGITSEAQIEKDQYVEVVADRMLSYLAMVVYQGELMDSSISGKISHVEQSTYMLIEKYNQMLYEIYQLGQCLSKPDPELRVQEQFETVFAAARDELLNLKRREEESVENLSHLENENRKLVEQAEKEREMVEAVNAELSKTKTELEHEKMKCTGTKEKLSLAVTKGKALVQQRDSLKQSLADKTIELEKCLAELQEKSSALQAAELSKEEFIKTENLVASLQETLQQSNLMLEKSEEVLAQIDIPEELQSLDMVERIKWLVSERHELKGISLDFYKLKDAVSLIDVPETGSFSDLESRLAWLKESFYQAKDEANVLLDQLNRMKEAARNEIDRLSASLSAELQEKDYIQKELNDLLCKYEEIVEKANKISLEKDHMVRVLLKESGTSMEDQDVASQTSSDPTAIISKCIGKIREQTCASSDTSGADSEMLQTMQSLLYVSYQELILCQQILEEDALVRLQLNDLSNKLRVASEEFGALKEEKESQQKDLERSEEKSALLREKLSMAVKKGKGLFQDRENLKLQLDEKNSEIEKLKLNLQEQESTISECRDQINRLSNDLDCIRKMEADLIAMKDERNQFEHFLLESNNMLQKVLETVDRIILPVNSVFKEPLEKVNWIASYINECHDTKTQLEQELGNVKQEASALASELAETQSTMKSLEAALSVAEDKITQLADEKRQVEVGKKNVEEELEKAIEEAHIQTSKFAEACASRKSLEDEMSVAKNNMSVLICEKEEAQASGAAAVVELEQVREEFASQTSKLTEAYKTIKSLEDSLAQVEANVAMLTEQNKEEAQASGAAAVLELEQVREEFVSQTSKLTEAYTTIKSLEDALSQVEANVAVLTEQNNVLQVGKTTLENELQMLKDEAGSQAVKLADAHTTIKSMEDALLKAKNDISVLEGEKRISDQEVSALNSKLNACRDELAGTIGSLESRSVELIGHLNDLQMHMKDERLLSAVKSCFEQKIEGLQNMELIVEDIRIGVVGKGSAVTEGNSDVTKSFIDDIDNIEMYDNEVTVLDADDITSCFRKTAEGFQMRTKILTDTFEHFSVSIDEFIAALLRKLQTTRDEVVRMTQCMDSLRGKVKNLEGCKQEHEEAMVLLQNDATVLLSACIDATRELQFEVKNNLLELNSVPELENLNRGFSQPESKVDGDDTTDHQKSLHGNRYHEAAENLLFSARKAQPLAKLFEMTSTVAASTIQDLQKKLQDTTTAYEKVKDERDLHQNKVSKLESDVDALEHSCKELRLKVEDLEAKEEKLKENEAKISLLYDRLSRKEQEAEGLFLSPLQIRKLVDKISGIEIPYAESAGDEEPESSAIVKKLFSIINSATKLPHQIDLLEHEKQELQSILSTQTAEIEHLKGEVETHIRNKPDLEKTKIEFAEFTFGLEKIVNMLESNEFVVNQKSSGSKGLLAVLEKQIMTLHSDAENSKSKVQELGNKLLESQKEVDDLTTKVDLLEESLHGRRDQPEIVQERSIFEASSLPTGSEISEVEDVGTLGQKTISPVPSAAHTRTMRKGSTDHLTINIDSESARLINSEETDEDKGHVFKSLNTLGLIPRQGKMGIWWSTFDESTGNKTRSYCLQPFIAYLATGNHFVTKSAIIIIVNGCSHLDQTHSIFSSAIEICIIDNCSVAPKNIHTIHSLQSHFRVAKKPSSKLVTIIYESASIRCWRLISIMGSLAINHCSTVTYRASNRHPLCPDSASMRAKFIGLHNAGKSHNVLKFRMRTFASKKSVKKLKRDRQLRLAEKGNGVADRSGTEDDYVKDESKESTDDNFTSQTLVTIPSRSNVLQACTVTCGLITALGVIIRQGSHVASLEGLPFLDGSTEVTCIIDFELWHLELITGLVVLVSSCRYLLLKTWPDFAKSSEAANQQVLTSLEPLDYLVVAFLPGISEELLFRGALLPLFGMDWKSVLAVATVFGALHLGSGRKATFVGFAYGYATSVSKSIVVPMASHALNNLVGGILWRYTSKSPK</sequence>
<evidence type="ECO:0000313" key="4">
    <source>
        <dbReference type="EMBL" id="GAY43986.1"/>
    </source>
</evidence>
<evidence type="ECO:0000256" key="1">
    <source>
        <dbReference type="SAM" id="Coils"/>
    </source>
</evidence>
<reference evidence="4 5" key="1">
    <citation type="journal article" date="2017" name="Front. Genet.">
        <title>Draft sequencing of the heterozygous diploid genome of Satsuma (Citrus unshiu Marc.) using a hybrid assembly approach.</title>
        <authorList>
            <person name="Shimizu T."/>
            <person name="Tanizawa Y."/>
            <person name="Mochizuki T."/>
            <person name="Nagasaki H."/>
            <person name="Yoshioka T."/>
            <person name="Toyoda A."/>
            <person name="Fujiyama A."/>
            <person name="Kaminuma E."/>
            <person name="Nakamura Y."/>
        </authorList>
    </citation>
    <scope>NUCLEOTIDE SEQUENCE [LARGE SCALE GENOMIC DNA]</scope>
    <source>
        <strain evidence="5">cv. Miyagawa wase</strain>
    </source>
</reference>
<feature type="region of interest" description="Disordered" evidence="2">
    <location>
        <begin position="1979"/>
        <end position="2002"/>
    </location>
</feature>
<evidence type="ECO:0000313" key="5">
    <source>
        <dbReference type="Proteomes" id="UP000236630"/>
    </source>
</evidence>
<feature type="region of interest" description="Disordered" evidence="2">
    <location>
        <begin position="1"/>
        <end position="67"/>
    </location>
</feature>
<accession>A0A2H5NV27</accession>
<feature type="coiled-coil region" evidence="1">
    <location>
        <begin position="324"/>
        <end position="382"/>
    </location>
</feature>
<dbReference type="PANTHER" id="PTHR43939:SF68">
    <property type="entry name" value="CENTROSOMAL PROTEIN OF 290 KDA-LIKE"/>
    <property type="match status" value="1"/>
</dbReference>
<dbReference type="Proteomes" id="UP000236630">
    <property type="component" value="Unassembled WGS sequence"/>
</dbReference>
<feature type="coiled-coil region" evidence="1">
    <location>
        <begin position="408"/>
        <end position="469"/>
    </location>
</feature>
<organism evidence="4 5">
    <name type="scientific">Citrus unshiu</name>
    <name type="common">Satsuma mandarin</name>
    <name type="synonym">Citrus nobilis var. unshiu</name>
    <dbReference type="NCBI Taxonomy" id="55188"/>
    <lineage>
        <taxon>Eukaryota</taxon>
        <taxon>Viridiplantae</taxon>
        <taxon>Streptophyta</taxon>
        <taxon>Embryophyta</taxon>
        <taxon>Tracheophyta</taxon>
        <taxon>Spermatophyta</taxon>
        <taxon>Magnoliopsida</taxon>
        <taxon>eudicotyledons</taxon>
        <taxon>Gunneridae</taxon>
        <taxon>Pentapetalae</taxon>
        <taxon>rosids</taxon>
        <taxon>malvids</taxon>
        <taxon>Sapindales</taxon>
        <taxon>Rutaceae</taxon>
        <taxon>Aurantioideae</taxon>
        <taxon>Citrus</taxon>
    </lineage>
</organism>
<feature type="domain" description="CAAX prenyl protease 2/Lysostaphin resistance protein A-like" evidence="3">
    <location>
        <begin position="2111"/>
        <end position="2192"/>
    </location>
</feature>
<feature type="coiled-coil region" evidence="1">
    <location>
        <begin position="96"/>
        <end position="141"/>
    </location>
</feature>
<dbReference type="STRING" id="55188.A0A2H5NV27"/>
<feature type="compositionally biased region" description="Polar residues" evidence="2">
    <location>
        <begin position="1"/>
        <end position="16"/>
    </location>
</feature>
<name>A0A2H5NV27_CITUN</name>
<dbReference type="InterPro" id="IPR003675">
    <property type="entry name" value="Rce1/LyrA-like_dom"/>
</dbReference>
<evidence type="ECO:0000256" key="2">
    <source>
        <dbReference type="SAM" id="MobiDB-lite"/>
    </source>
</evidence>
<feature type="compositionally biased region" description="Basic and acidic residues" evidence="2">
    <location>
        <begin position="1379"/>
        <end position="1392"/>
    </location>
</feature>
<dbReference type="GO" id="GO:0004175">
    <property type="term" value="F:endopeptidase activity"/>
    <property type="evidence" value="ECO:0007669"/>
    <property type="project" value="UniProtKB-ARBA"/>
</dbReference>
<feature type="region of interest" description="Disordered" evidence="2">
    <location>
        <begin position="1370"/>
        <end position="1392"/>
    </location>
</feature>
<evidence type="ECO:0000259" key="3">
    <source>
        <dbReference type="Pfam" id="PF02517"/>
    </source>
</evidence>
<gene>
    <name evidence="4" type="ORF">CUMW_078820</name>
</gene>
<feature type="coiled-coil region" evidence="1">
    <location>
        <begin position="853"/>
        <end position="964"/>
    </location>
</feature>
<keyword evidence="1" id="KW-0175">Coiled coil</keyword>
<feature type="coiled-coil region" evidence="1">
    <location>
        <begin position="1657"/>
        <end position="1691"/>
    </location>
</feature>